<gene>
    <name evidence="1" type="ORF">UO65_5164</name>
</gene>
<dbReference type="STRING" id="909613.UO65_5164"/>
<dbReference type="Proteomes" id="UP000019277">
    <property type="component" value="Unassembled WGS sequence"/>
</dbReference>
<dbReference type="Pfam" id="PF14030">
    <property type="entry name" value="DUF4245"/>
    <property type="match status" value="1"/>
</dbReference>
<name>W7J0D9_9PSEU</name>
<dbReference type="InterPro" id="IPR025339">
    <property type="entry name" value="DUF4245"/>
</dbReference>
<accession>W7J0D9</accession>
<organism evidence="1 2">
    <name type="scientific">Actinokineospora spheciospongiae</name>
    <dbReference type="NCBI Taxonomy" id="909613"/>
    <lineage>
        <taxon>Bacteria</taxon>
        <taxon>Bacillati</taxon>
        <taxon>Actinomycetota</taxon>
        <taxon>Actinomycetes</taxon>
        <taxon>Pseudonocardiales</taxon>
        <taxon>Pseudonocardiaceae</taxon>
        <taxon>Actinokineospora</taxon>
    </lineage>
</organism>
<sequence>MVLSLIALLVIIAALLLFNKSCSFNPGGPAADTSSLPTVDVEKQFEQVAGTLDFPLRLPSVPGEWRANSSSTGPAAPASVVVRVGWLTPERYVQLSQSGADPADLVRAETENESPPTGSVEVDGTQWTVHPGRRAERAWTVDLGDTSALITGTGTEEEFRTLARAVQTGRPVEED</sequence>
<protein>
    <recommendedName>
        <fullName evidence="3">Secreted protein</fullName>
    </recommendedName>
</protein>
<dbReference type="AlphaFoldDB" id="W7J0D9"/>
<evidence type="ECO:0008006" key="3">
    <source>
        <dbReference type="Google" id="ProtNLM"/>
    </source>
</evidence>
<evidence type="ECO:0000313" key="2">
    <source>
        <dbReference type="Proteomes" id="UP000019277"/>
    </source>
</evidence>
<reference evidence="1 2" key="1">
    <citation type="journal article" date="2014" name="Genome Announc.">
        <title>Draft Genome Sequence of the Antitrypanosomally Active Sponge-Associated Bacterium Actinokineospora sp. Strain EG49.</title>
        <authorList>
            <person name="Harjes J."/>
            <person name="Ryu T."/>
            <person name="Abdelmohsen U.R."/>
            <person name="Moitinho-Silva L."/>
            <person name="Horn H."/>
            <person name="Ravasi T."/>
            <person name="Hentschel U."/>
        </authorList>
    </citation>
    <scope>NUCLEOTIDE SEQUENCE [LARGE SCALE GENOMIC DNA]</scope>
    <source>
        <strain evidence="1 2">EG49</strain>
    </source>
</reference>
<dbReference type="EMBL" id="AYXG01000198">
    <property type="protein sequence ID" value="EWC59559.1"/>
    <property type="molecule type" value="Genomic_DNA"/>
</dbReference>
<dbReference type="eggNOG" id="ENOG50330AZ">
    <property type="taxonomic scope" value="Bacteria"/>
</dbReference>
<dbReference type="OrthoDB" id="4772660at2"/>
<proteinExistence type="predicted"/>
<keyword evidence="2" id="KW-1185">Reference proteome</keyword>
<comment type="caution">
    <text evidence="1">The sequence shown here is derived from an EMBL/GenBank/DDBJ whole genome shotgun (WGS) entry which is preliminary data.</text>
</comment>
<evidence type="ECO:0000313" key="1">
    <source>
        <dbReference type="EMBL" id="EWC59559.1"/>
    </source>
</evidence>